<sequence>MKQLRTLFLLVLLSCGMLSGYAQHQDHRPTYVLVHGAWHGGWCWQAVAQQLTDAHYRVYAPTLTGLGERKHLIEPSVDIDTHIQDIVNLIEMEDLHDVYLVGHSYAGAVIAGVADRIPSRLHKLIFLDAMIIEDGQSPISLQPKAVQEIQLKNIQRKENFAPFDVALFGVTAPGMVSWVKERLRAQPFGTFAQRLHLKNKYGNGLPLVYIACTDPQLPIMKEMSEKVRADHKLNWHYREIATGHDAMLTAPTKLADMLVTLVD</sequence>
<organism evidence="1 2">
    <name type="scientific">Sphingobacterium multivorum</name>
    <dbReference type="NCBI Taxonomy" id="28454"/>
    <lineage>
        <taxon>Bacteria</taxon>
        <taxon>Pseudomonadati</taxon>
        <taxon>Bacteroidota</taxon>
        <taxon>Sphingobacteriia</taxon>
        <taxon>Sphingobacteriales</taxon>
        <taxon>Sphingobacteriaceae</taxon>
        <taxon>Sphingobacterium</taxon>
    </lineage>
</organism>
<dbReference type="AlphaFoldDB" id="A0A2X2KUC0"/>
<dbReference type="PANTHER" id="PTHR37017:SF11">
    <property type="entry name" value="ESTERASE_LIPASE_THIOESTERASE DOMAIN-CONTAINING PROTEIN"/>
    <property type="match status" value="1"/>
</dbReference>
<dbReference type="PRINTS" id="PR00111">
    <property type="entry name" value="ABHYDROLASE"/>
</dbReference>
<dbReference type="EMBL" id="UAUU01000008">
    <property type="protein sequence ID" value="SPZ85679.1"/>
    <property type="molecule type" value="Genomic_DNA"/>
</dbReference>
<evidence type="ECO:0000313" key="2">
    <source>
        <dbReference type="Proteomes" id="UP000251241"/>
    </source>
</evidence>
<name>A0A2X2KUC0_SPHMU</name>
<dbReference type="InterPro" id="IPR000073">
    <property type="entry name" value="AB_hydrolase_1"/>
</dbReference>
<dbReference type="Proteomes" id="UP000251241">
    <property type="component" value="Unassembled WGS sequence"/>
</dbReference>
<dbReference type="GeneID" id="97181013"/>
<proteinExistence type="predicted"/>
<dbReference type="InterPro" id="IPR029058">
    <property type="entry name" value="AB_hydrolase_fold"/>
</dbReference>
<dbReference type="GO" id="GO:0016740">
    <property type="term" value="F:transferase activity"/>
    <property type="evidence" value="ECO:0007669"/>
    <property type="project" value="UniProtKB-KW"/>
</dbReference>
<gene>
    <name evidence="1" type="ORF">NCTC11343_02241</name>
</gene>
<reference evidence="1 2" key="1">
    <citation type="submission" date="2018-06" db="EMBL/GenBank/DDBJ databases">
        <authorList>
            <consortium name="Pathogen Informatics"/>
            <person name="Doyle S."/>
        </authorList>
    </citation>
    <scope>NUCLEOTIDE SEQUENCE [LARGE SCALE GENOMIC DNA]</scope>
    <source>
        <strain evidence="1 2">NCTC11343</strain>
    </source>
</reference>
<dbReference type="SUPFAM" id="SSF53474">
    <property type="entry name" value="alpha/beta-Hydrolases"/>
    <property type="match status" value="1"/>
</dbReference>
<dbReference type="Gene3D" id="3.40.50.1820">
    <property type="entry name" value="alpha/beta hydrolase"/>
    <property type="match status" value="1"/>
</dbReference>
<protein>
    <submittedName>
        <fullName evidence="1">Acetoin dehydrogenase E2 subunit dihydrolipoyllysine-residue acetyltransferase</fullName>
    </submittedName>
</protein>
<dbReference type="PANTHER" id="PTHR37017">
    <property type="entry name" value="AB HYDROLASE-1 DOMAIN-CONTAINING PROTEIN-RELATED"/>
    <property type="match status" value="1"/>
</dbReference>
<dbReference type="RefSeq" id="WP_112374634.1">
    <property type="nucleotide sequence ID" value="NZ_CP069793.1"/>
</dbReference>
<accession>A0A2X2KUC0</accession>
<evidence type="ECO:0000313" key="1">
    <source>
        <dbReference type="EMBL" id="SPZ85679.1"/>
    </source>
</evidence>
<dbReference type="Pfam" id="PF12697">
    <property type="entry name" value="Abhydrolase_6"/>
    <property type="match status" value="1"/>
</dbReference>
<keyword evidence="1" id="KW-0808">Transferase</keyword>
<dbReference type="InterPro" id="IPR052897">
    <property type="entry name" value="Sec-Metab_Biosynth_Hydrolase"/>
</dbReference>